<dbReference type="InterPro" id="IPR027835">
    <property type="entry name" value="TMEM174"/>
</dbReference>
<feature type="transmembrane region" description="Helical" evidence="1">
    <location>
        <begin position="65"/>
        <end position="91"/>
    </location>
</feature>
<dbReference type="Gene3D" id="1.20.950.20">
    <property type="entry name" value="Transmembrane di-heme cytochromes, Chain C"/>
    <property type="match status" value="1"/>
</dbReference>
<dbReference type="OrthoDB" id="9931655at2759"/>
<feature type="transmembrane region" description="Helical" evidence="1">
    <location>
        <begin position="26"/>
        <end position="53"/>
    </location>
</feature>
<evidence type="ECO:0000313" key="2">
    <source>
        <dbReference type="EMBL" id="KAG8456467.1"/>
    </source>
</evidence>
<dbReference type="PANTHER" id="PTHR31020">
    <property type="entry name" value="TRANSMEMBRANE PROTEIN 174"/>
    <property type="match status" value="1"/>
</dbReference>
<dbReference type="EMBL" id="JAACNH010000001">
    <property type="protein sequence ID" value="KAG8456467.1"/>
    <property type="molecule type" value="Genomic_DNA"/>
</dbReference>
<dbReference type="Pfam" id="PF15029">
    <property type="entry name" value="TMEM174"/>
    <property type="match status" value="1"/>
</dbReference>
<dbReference type="Proteomes" id="UP000812440">
    <property type="component" value="Chromosome 1"/>
</dbReference>
<protein>
    <submittedName>
        <fullName evidence="2">Uncharacterized protein</fullName>
    </submittedName>
</protein>
<dbReference type="AlphaFoldDB" id="A0A8T2KMB5"/>
<dbReference type="PANTHER" id="PTHR31020:SF1">
    <property type="entry name" value="TRANSMEMBRANE PROTEIN 174"/>
    <property type="match status" value="1"/>
</dbReference>
<keyword evidence="1" id="KW-0472">Membrane</keyword>
<keyword evidence="1" id="KW-1133">Transmembrane helix</keyword>
<sequence>MEQRDRQGEERSRNIFPAIGNCSNRVVSYVSVCGAPALFSGIFLLFLGAILIMVGRIQSYEHYNIWFQLVGPILLALGTIFILACVSGLLVRCTFRKRLEEEQLGTDYLPQSFVFTGMNQPINYHRDTALQYIPPPYPSQDGVSMDTASPLTIHSHNNSSTADGTLCPPLYSSIYLRDNPTFVGDETSPTIFNSLPDPVLLPEQPVNTNHPTEPPPSYEEIFPENRYVSPAPLNNTLTSQSTI</sequence>
<reference evidence="2" key="1">
    <citation type="thesis" date="2020" institute="ProQuest LLC" country="789 East Eisenhower Parkway, Ann Arbor, MI, USA">
        <title>Comparative Genomics and Chromosome Evolution.</title>
        <authorList>
            <person name="Mudd A.B."/>
        </authorList>
    </citation>
    <scope>NUCLEOTIDE SEQUENCE</scope>
    <source>
        <strain evidence="2">Female2</strain>
        <tissue evidence="2">Blood</tissue>
    </source>
</reference>
<keyword evidence="3" id="KW-1185">Reference proteome</keyword>
<proteinExistence type="predicted"/>
<gene>
    <name evidence="2" type="ORF">GDO86_002305</name>
</gene>
<comment type="caution">
    <text evidence="2">The sequence shown here is derived from an EMBL/GenBank/DDBJ whole genome shotgun (WGS) entry which is preliminary data.</text>
</comment>
<accession>A0A8T2KMB5</accession>
<organism evidence="2 3">
    <name type="scientific">Hymenochirus boettgeri</name>
    <name type="common">Congo dwarf clawed frog</name>
    <dbReference type="NCBI Taxonomy" id="247094"/>
    <lineage>
        <taxon>Eukaryota</taxon>
        <taxon>Metazoa</taxon>
        <taxon>Chordata</taxon>
        <taxon>Craniata</taxon>
        <taxon>Vertebrata</taxon>
        <taxon>Euteleostomi</taxon>
        <taxon>Amphibia</taxon>
        <taxon>Batrachia</taxon>
        <taxon>Anura</taxon>
        <taxon>Pipoidea</taxon>
        <taxon>Pipidae</taxon>
        <taxon>Pipinae</taxon>
        <taxon>Hymenochirus</taxon>
    </lineage>
</organism>
<name>A0A8T2KMB5_9PIPI</name>
<evidence type="ECO:0000313" key="3">
    <source>
        <dbReference type="Proteomes" id="UP000812440"/>
    </source>
</evidence>
<evidence type="ECO:0000256" key="1">
    <source>
        <dbReference type="SAM" id="Phobius"/>
    </source>
</evidence>
<keyword evidence="1" id="KW-0812">Transmembrane</keyword>